<evidence type="ECO:0000313" key="2">
    <source>
        <dbReference type="EMBL" id="EIM26211.1"/>
    </source>
</evidence>
<organism evidence="2 3">
    <name type="scientific">Microvirga lotononidis</name>
    <dbReference type="NCBI Taxonomy" id="864069"/>
    <lineage>
        <taxon>Bacteria</taxon>
        <taxon>Pseudomonadati</taxon>
        <taxon>Pseudomonadota</taxon>
        <taxon>Alphaproteobacteria</taxon>
        <taxon>Hyphomicrobiales</taxon>
        <taxon>Methylobacteriaceae</taxon>
        <taxon>Microvirga</taxon>
    </lineage>
</organism>
<dbReference type="STRING" id="864069.MicloDRAFT_00051690"/>
<evidence type="ECO:0000259" key="1">
    <source>
        <dbReference type="Pfam" id="PF13614"/>
    </source>
</evidence>
<protein>
    <submittedName>
        <fullName evidence="2">Plasmid partitioning protein RepA</fullName>
    </submittedName>
</protein>
<dbReference type="NCBIfam" id="TIGR03453">
    <property type="entry name" value="partition_RepA"/>
    <property type="match status" value="1"/>
</dbReference>
<dbReference type="AlphaFoldDB" id="I4YQG9"/>
<proteinExistence type="predicted"/>
<evidence type="ECO:0000313" key="3">
    <source>
        <dbReference type="Proteomes" id="UP000003947"/>
    </source>
</evidence>
<dbReference type="InterPro" id="IPR009061">
    <property type="entry name" value="DNA-bd_dom_put_sf"/>
</dbReference>
<dbReference type="SUPFAM" id="SSF52540">
    <property type="entry name" value="P-loop containing nucleoside triphosphate hydrolases"/>
    <property type="match status" value="1"/>
</dbReference>
<dbReference type="PATRIC" id="fig|864069.3.peg.5563"/>
<dbReference type="CDD" id="cd02042">
    <property type="entry name" value="ParAB_family"/>
    <property type="match status" value="1"/>
</dbReference>
<dbReference type="NCBIfam" id="NF010443">
    <property type="entry name" value="PRK13869.1"/>
    <property type="match status" value="1"/>
</dbReference>
<dbReference type="HOGENOM" id="CLU_037612_9_0_5"/>
<dbReference type="Pfam" id="PF13614">
    <property type="entry name" value="AAA_31"/>
    <property type="match status" value="1"/>
</dbReference>
<dbReference type="Gene3D" id="3.40.50.300">
    <property type="entry name" value="P-loop containing nucleotide triphosphate hydrolases"/>
    <property type="match status" value="1"/>
</dbReference>
<dbReference type="InterPro" id="IPR027417">
    <property type="entry name" value="P-loop_NTPase"/>
</dbReference>
<name>I4YQG9_9HYPH</name>
<dbReference type="InterPro" id="IPR025669">
    <property type="entry name" value="AAA_dom"/>
</dbReference>
<accession>I4YQG9</accession>
<dbReference type="eggNOG" id="COG1192">
    <property type="taxonomic scope" value="Bacteria"/>
</dbReference>
<keyword evidence="3" id="KW-1185">Reference proteome</keyword>
<dbReference type="SUPFAM" id="SSF46955">
    <property type="entry name" value="Putative DNA-binding domain"/>
    <property type="match status" value="1"/>
</dbReference>
<dbReference type="InterPro" id="IPR017818">
    <property type="entry name" value="Plasmid_partition_RepA"/>
</dbReference>
<dbReference type="InterPro" id="IPR050678">
    <property type="entry name" value="DNA_Partitioning_ATPase"/>
</dbReference>
<reference evidence="2 3" key="1">
    <citation type="submission" date="2012-02" db="EMBL/GenBank/DDBJ databases">
        <title>Improved High-Quality Draft sequence of Microvirga sp. WSM3557.</title>
        <authorList>
            <consortium name="US DOE Joint Genome Institute"/>
            <person name="Lucas S."/>
            <person name="Han J."/>
            <person name="Lapidus A."/>
            <person name="Cheng J.-F."/>
            <person name="Goodwin L."/>
            <person name="Pitluck S."/>
            <person name="Peters L."/>
            <person name="Zhang X."/>
            <person name="Detter J.C."/>
            <person name="Han C."/>
            <person name="Tapia R."/>
            <person name="Land M."/>
            <person name="Hauser L."/>
            <person name="Kyrpides N."/>
            <person name="Ivanova N."/>
            <person name="Pagani I."/>
            <person name="Brau L."/>
            <person name="Yates R."/>
            <person name="O'Hara G."/>
            <person name="Rui T."/>
            <person name="Howieson J."/>
            <person name="Reeve W."/>
            <person name="Woyke T."/>
        </authorList>
    </citation>
    <scope>NUCLEOTIDE SEQUENCE [LARGE SCALE GENOMIC DNA]</scope>
    <source>
        <strain evidence="2 3">WSM3557</strain>
    </source>
</reference>
<sequence>MSLAQPRIDLASFVDQEVIRKHSSDLSAKLHAQRVKQNHPGIQKRLRKFTSGEVAKMIGIADSYLRQLALEGKGPQVEVLPNGRRLYSVEDINALRFHLDSADKARRHYVKHRGEGEHLQVISCVNFKGGSAKTTTTAHLAQYLALNGYRVLAVDLDPQASLTAIHGLQPELDVGDHQTLYGAIRYSADACHPKDVIQKTYFPNLDLIPANLELTEFETETPMHLRSHNRDASVMFFERVGLALSAVSDQYDIVLIDCPPQLGFLTMSALSASTALVVTVHPQMLDVMSMCQFLKMTSSMLDVVQDAGGKVRYDWIRYLITRFEPSDKPQADMVDFMRGMFKEYVLTNAVLKSTAISDAGITKQTLYEVPREDFSKGTYDRAMESLNSVNAEIEELIKAAWGRV</sequence>
<gene>
    <name evidence="2" type="ORF">MicloDRAFT_00051690</name>
</gene>
<dbReference type="Proteomes" id="UP000003947">
    <property type="component" value="Unassembled WGS sequence"/>
</dbReference>
<dbReference type="PANTHER" id="PTHR13696">
    <property type="entry name" value="P-LOOP CONTAINING NUCLEOSIDE TRIPHOSPHATE HYDROLASE"/>
    <property type="match status" value="1"/>
</dbReference>
<dbReference type="PANTHER" id="PTHR13696:SF52">
    <property type="entry name" value="PARA FAMILY PROTEIN CT_582"/>
    <property type="match status" value="1"/>
</dbReference>
<dbReference type="Gene3D" id="1.10.1660.10">
    <property type="match status" value="1"/>
</dbReference>
<dbReference type="RefSeq" id="WP_009492190.1">
    <property type="nucleotide sequence ID" value="NZ_CP141050.1"/>
</dbReference>
<dbReference type="EMBL" id="JH660646">
    <property type="protein sequence ID" value="EIM26211.1"/>
    <property type="molecule type" value="Genomic_DNA"/>
</dbReference>
<feature type="domain" description="AAA" evidence="1">
    <location>
        <begin position="120"/>
        <end position="299"/>
    </location>
</feature>